<reference evidence="5 6" key="1">
    <citation type="submission" date="2018-12" db="EMBL/GenBank/DDBJ databases">
        <authorList>
            <person name="Yu L."/>
        </authorList>
    </citation>
    <scope>NUCLEOTIDE SEQUENCE [LARGE SCALE GENOMIC DNA]</scope>
    <source>
        <strain evidence="5 6">HAW-EB5</strain>
    </source>
</reference>
<evidence type="ECO:0000313" key="5">
    <source>
        <dbReference type="EMBL" id="RTR29769.1"/>
    </source>
</evidence>
<dbReference type="InterPro" id="IPR011256">
    <property type="entry name" value="Reg_factor_effector_dom_sf"/>
</dbReference>
<dbReference type="SMART" id="SM00342">
    <property type="entry name" value="HTH_ARAC"/>
    <property type="match status" value="1"/>
</dbReference>
<proteinExistence type="predicted"/>
<dbReference type="Pfam" id="PF12833">
    <property type="entry name" value="HTH_18"/>
    <property type="match status" value="1"/>
</dbReference>
<feature type="domain" description="HTH araC/xylS-type" evidence="4">
    <location>
        <begin position="10"/>
        <end position="108"/>
    </location>
</feature>
<dbReference type="InterPro" id="IPR018060">
    <property type="entry name" value="HTH_AraC"/>
</dbReference>
<dbReference type="GO" id="GO:0003700">
    <property type="term" value="F:DNA-binding transcription factor activity"/>
    <property type="evidence" value="ECO:0007669"/>
    <property type="project" value="InterPro"/>
</dbReference>
<dbReference type="AlphaFoldDB" id="A0A431W2T8"/>
<evidence type="ECO:0000256" key="2">
    <source>
        <dbReference type="ARBA" id="ARBA00023125"/>
    </source>
</evidence>
<dbReference type="InterPro" id="IPR009057">
    <property type="entry name" value="Homeodomain-like_sf"/>
</dbReference>
<dbReference type="Gene3D" id="1.10.10.60">
    <property type="entry name" value="Homeodomain-like"/>
    <property type="match status" value="2"/>
</dbReference>
<dbReference type="PANTHER" id="PTHR40055:SF1">
    <property type="entry name" value="TRANSCRIPTIONAL REGULATOR YGIV-RELATED"/>
    <property type="match status" value="1"/>
</dbReference>
<dbReference type="RefSeq" id="WP_126507182.1">
    <property type="nucleotide sequence ID" value="NZ_RXNV01000009.1"/>
</dbReference>
<dbReference type="OrthoDB" id="282744at2"/>
<gene>
    <name evidence="5" type="ORF">EKG39_17025</name>
</gene>
<dbReference type="PANTHER" id="PTHR40055">
    <property type="entry name" value="TRANSCRIPTIONAL REGULATOR YGIV-RELATED"/>
    <property type="match status" value="1"/>
</dbReference>
<evidence type="ECO:0000259" key="4">
    <source>
        <dbReference type="PROSITE" id="PS01124"/>
    </source>
</evidence>
<comment type="caution">
    <text evidence="5">The sequence shown here is derived from an EMBL/GenBank/DDBJ whole genome shotgun (WGS) entry which is preliminary data.</text>
</comment>
<dbReference type="SMART" id="SM00871">
    <property type="entry name" value="AraC_E_bind"/>
    <property type="match status" value="1"/>
</dbReference>
<evidence type="ECO:0000256" key="1">
    <source>
        <dbReference type="ARBA" id="ARBA00023015"/>
    </source>
</evidence>
<keyword evidence="3" id="KW-0804">Transcription</keyword>
<dbReference type="InterPro" id="IPR010499">
    <property type="entry name" value="AraC_E-bd"/>
</dbReference>
<sequence>MRTDYQQRLKPVIRYLEQNFNQPLNLPEVASKANISPYHFHRVFKAVTNETLAEYLRRLRLERIATDLFYKQISITELALNNGFSSSQSLAKAFKQRFGLTPSELRECESSEKLCQLMRNSKIGHTLRNIGNASQGDTPYHGDIDQQGRVTMETTTIEAGTLAYIRVTGPYGQGYEEAMKNLCIWAGAKGISCENAIFIYHDNPEITPDDKCRTDICFRVPADTQTSGRVELQAFPGGSYACIRQTVKQVNEYGRAWNELMKQVVETGLESDERPCFELYHSFDPQTYVSDVSFCTAIKI</sequence>
<dbReference type="InterPro" id="IPR018062">
    <property type="entry name" value="HTH_AraC-typ_CS"/>
</dbReference>
<evidence type="ECO:0000256" key="3">
    <source>
        <dbReference type="ARBA" id="ARBA00023163"/>
    </source>
</evidence>
<keyword evidence="2" id="KW-0238">DNA-binding</keyword>
<dbReference type="SUPFAM" id="SSF55136">
    <property type="entry name" value="Probable bacterial effector-binding domain"/>
    <property type="match status" value="1"/>
</dbReference>
<dbReference type="Proteomes" id="UP000282060">
    <property type="component" value="Unassembled WGS sequence"/>
</dbReference>
<evidence type="ECO:0000313" key="6">
    <source>
        <dbReference type="Proteomes" id="UP000282060"/>
    </source>
</evidence>
<dbReference type="InterPro" id="IPR050908">
    <property type="entry name" value="SmbC-like"/>
</dbReference>
<name>A0A431W2T8_9GAMM</name>
<protein>
    <submittedName>
        <fullName evidence="5">AraC family transcriptional regulator</fullName>
    </submittedName>
</protein>
<dbReference type="Gene3D" id="3.20.80.10">
    <property type="entry name" value="Regulatory factor, effector binding domain"/>
    <property type="match status" value="1"/>
</dbReference>
<dbReference type="PROSITE" id="PS00041">
    <property type="entry name" value="HTH_ARAC_FAMILY_1"/>
    <property type="match status" value="1"/>
</dbReference>
<dbReference type="InterPro" id="IPR029442">
    <property type="entry name" value="GyrI-like"/>
</dbReference>
<dbReference type="GO" id="GO:0043565">
    <property type="term" value="F:sequence-specific DNA binding"/>
    <property type="evidence" value="ECO:0007669"/>
    <property type="project" value="InterPro"/>
</dbReference>
<dbReference type="EMBL" id="RXNV01000009">
    <property type="protein sequence ID" value="RTR29769.1"/>
    <property type="molecule type" value="Genomic_DNA"/>
</dbReference>
<dbReference type="PROSITE" id="PS01124">
    <property type="entry name" value="HTH_ARAC_FAMILY_2"/>
    <property type="match status" value="1"/>
</dbReference>
<keyword evidence="6" id="KW-1185">Reference proteome</keyword>
<accession>A0A431W2T8</accession>
<keyword evidence="1" id="KW-0805">Transcription regulation</keyword>
<dbReference type="SUPFAM" id="SSF46689">
    <property type="entry name" value="Homeodomain-like"/>
    <property type="match status" value="2"/>
</dbReference>
<organism evidence="5 6">
    <name type="scientific">Shewanella atlantica</name>
    <dbReference type="NCBI Taxonomy" id="271099"/>
    <lineage>
        <taxon>Bacteria</taxon>
        <taxon>Pseudomonadati</taxon>
        <taxon>Pseudomonadota</taxon>
        <taxon>Gammaproteobacteria</taxon>
        <taxon>Alteromonadales</taxon>
        <taxon>Shewanellaceae</taxon>
        <taxon>Shewanella</taxon>
    </lineage>
</organism>
<dbReference type="Pfam" id="PF06445">
    <property type="entry name" value="GyrI-like"/>
    <property type="match status" value="1"/>
</dbReference>